<dbReference type="Proteomes" id="UP001328107">
    <property type="component" value="Unassembled WGS sequence"/>
</dbReference>
<protein>
    <submittedName>
        <fullName evidence="1">Uncharacterized protein</fullName>
    </submittedName>
</protein>
<proteinExistence type="predicted"/>
<evidence type="ECO:0000313" key="2">
    <source>
        <dbReference type="Proteomes" id="UP001328107"/>
    </source>
</evidence>
<dbReference type="EMBL" id="BTRK01000003">
    <property type="protein sequence ID" value="GMR43665.1"/>
    <property type="molecule type" value="Genomic_DNA"/>
</dbReference>
<evidence type="ECO:0000313" key="1">
    <source>
        <dbReference type="EMBL" id="GMR43665.1"/>
    </source>
</evidence>
<dbReference type="AlphaFoldDB" id="A0AAN4ZUL7"/>
<reference evidence="2" key="1">
    <citation type="submission" date="2022-10" db="EMBL/GenBank/DDBJ databases">
        <title>Genome assembly of Pristionchus species.</title>
        <authorList>
            <person name="Yoshida K."/>
            <person name="Sommer R.J."/>
        </authorList>
    </citation>
    <scope>NUCLEOTIDE SEQUENCE [LARGE SCALE GENOMIC DNA]</scope>
    <source>
        <strain evidence="2">RS5460</strain>
    </source>
</reference>
<sequence>FSLDPMTIEVREDAVDDLNAEGELVPLGGEVAELILAYARFAFLENALDMVLDEVGELVVELGPDEVRIVLSVCSLKLCLLITD</sequence>
<feature type="non-terminal residue" evidence="1">
    <location>
        <position position="1"/>
    </location>
</feature>
<feature type="non-terminal residue" evidence="1">
    <location>
        <position position="84"/>
    </location>
</feature>
<accession>A0AAN4ZUL7</accession>
<keyword evidence="2" id="KW-1185">Reference proteome</keyword>
<gene>
    <name evidence="1" type="ORF">PMAYCL1PPCAC_13860</name>
</gene>
<name>A0AAN4ZUL7_9BILA</name>
<organism evidence="1 2">
    <name type="scientific">Pristionchus mayeri</name>
    <dbReference type="NCBI Taxonomy" id="1317129"/>
    <lineage>
        <taxon>Eukaryota</taxon>
        <taxon>Metazoa</taxon>
        <taxon>Ecdysozoa</taxon>
        <taxon>Nematoda</taxon>
        <taxon>Chromadorea</taxon>
        <taxon>Rhabditida</taxon>
        <taxon>Rhabditina</taxon>
        <taxon>Diplogasteromorpha</taxon>
        <taxon>Diplogasteroidea</taxon>
        <taxon>Neodiplogasteridae</taxon>
        <taxon>Pristionchus</taxon>
    </lineage>
</organism>
<comment type="caution">
    <text evidence="1">The sequence shown here is derived from an EMBL/GenBank/DDBJ whole genome shotgun (WGS) entry which is preliminary data.</text>
</comment>